<reference evidence="14" key="1">
    <citation type="journal article" date="2019" name="Int. J. Syst. Evol. Microbiol.">
        <title>The Global Catalogue of Microorganisms (GCM) 10K type strain sequencing project: providing services to taxonomists for standard genome sequencing and annotation.</title>
        <authorList>
            <consortium name="The Broad Institute Genomics Platform"/>
            <consortium name="The Broad Institute Genome Sequencing Center for Infectious Disease"/>
            <person name="Wu L."/>
            <person name="Ma J."/>
        </authorList>
    </citation>
    <scope>NUCLEOTIDE SEQUENCE [LARGE SCALE GENOMIC DNA]</scope>
    <source>
        <strain evidence="14">CGMCC 4.7330</strain>
    </source>
</reference>
<evidence type="ECO:0000256" key="1">
    <source>
        <dbReference type="ARBA" id="ARBA00000085"/>
    </source>
</evidence>
<evidence type="ECO:0000256" key="7">
    <source>
        <dbReference type="ARBA" id="ARBA00022840"/>
    </source>
</evidence>
<dbReference type="Pfam" id="PF13796">
    <property type="entry name" value="Sensor"/>
    <property type="match status" value="1"/>
</dbReference>
<evidence type="ECO:0000256" key="5">
    <source>
        <dbReference type="ARBA" id="ARBA00022741"/>
    </source>
</evidence>
<dbReference type="CDD" id="cd16917">
    <property type="entry name" value="HATPase_UhpB-NarQ-NarX-like"/>
    <property type="match status" value="1"/>
</dbReference>
<keyword evidence="8" id="KW-0902">Two-component regulatory system</keyword>
<dbReference type="SUPFAM" id="SSF55874">
    <property type="entry name" value="ATPase domain of HSP90 chaperone/DNA topoisomerase II/histidine kinase"/>
    <property type="match status" value="1"/>
</dbReference>
<dbReference type="Proteomes" id="UP001595696">
    <property type="component" value="Unassembled WGS sequence"/>
</dbReference>
<evidence type="ECO:0000256" key="8">
    <source>
        <dbReference type="ARBA" id="ARBA00023012"/>
    </source>
</evidence>
<organism evidence="13 14">
    <name type="scientific">Nocardia jiangsuensis</name>
    <dbReference type="NCBI Taxonomy" id="1691563"/>
    <lineage>
        <taxon>Bacteria</taxon>
        <taxon>Bacillati</taxon>
        <taxon>Actinomycetota</taxon>
        <taxon>Actinomycetes</taxon>
        <taxon>Mycobacteriales</taxon>
        <taxon>Nocardiaceae</taxon>
        <taxon>Nocardia</taxon>
    </lineage>
</organism>
<sequence>MTENPARAVLLAPFRARTWRDLAFVVLAVPLGGLVGLYLLIGFGIGLAMTPLLVGVPLVALVLLGGRVWGRVYRVLAAALLGVAVPEPPPFTPKPGLFGFLAGAFGDRSSWRALLFLLLQVALGAVLGWNVLLAVGLAGMLALSPLIWLLAEPVNVDARGVEHRSFIQFGEFYVDSWPRVLLVGAVGVLCCLAAPWLLRVTALLHGLLVRGLLAPTERDRAVAELAAKRRAAVDDSTATLRRLERDLHDGTQARLVTIAMALGRAEQRLDSGADAGELVTAAHAGTKEALVELRELVRGIHPPALELGLEAALETLAARCAVPVQLRCVLPVRPSPAIEAIAYFSVAELLTNVVKHSGTQAAAVRAHSDAETLVLTVRDEGRGGVLPPTVSEQPVGGLAGLAARARSVDGELTVVSPDGGPTVVTVTLPVAVPV</sequence>
<feature type="domain" description="Putative sensor" evidence="12">
    <location>
        <begin position="24"/>
        <end position="213"/>
    </location>
</feature>
<feature type="domain" description="Signal transduction histidine kinase subgroup 3 dimerisation and phosphoacceptor" evidence="11">
    <location>
        <begin position="241"/>
        <end position="305"/>
    </location>
</feature>
<dbReference type="EC" id="2.7.13.3" evidence="2"/>
<evidence type="ECO:0000256" key="9">
    <source>
        <dbReference type="SAM" id="Phobius"/>
    </source>
</evidence>
<feature type="transmembrane region" description="Helical" evidence="9">
    <location>
        <begin position="21"/>
        <end position="41"/>
    </location>
</feature>
<name>A0ABV8DU44_9NOCA</name>
<gene>
    <name evidence="13" type="ORF">ACFO0B_15635</name>
</gene>
<dbReference type="InterPro" id="IPR003594">
    <property type="entry name" value="HATPase_dom"/>
</dbReference>
<dbReference type="PANTHER" id="PTHR24421:SF10">
    <property type="entry name" value="NITRATE_NITRITE SENSOR PROTEIN NARQ"/>
    <property type="match status" value="1"/>
</dbReference>
<evidence type="ECO:0000256" key="3">
    <source>
        <dbReference type="ARBA" id="ARBA00022553"/>
    </source>
</evidence>
<evidence type="ECO:0000313" key="13">
    <source>
        <dbReference type="EMBL" id="MFC3963423.1"/>
    </source>
</evidence>
<keyword evidence="7" id="KW-0067">ATP-binding</keyword>
<keyword evidence="14" id="KW-1185">Reference proteome</keyword>
<dbReference type="InterPro" id="IPR050482">
    <property type="entry name" value="Sensor_HK_TwoCompSys"/>
</dbReference>
<dbReference type="PANTHER" id="PTHR24421">
    <property type="entry name" value="NITRATE/NITRITE SENSOR PROTEIN NARX-RELATED"/>
    <property type="match status" value="1"/>
</dbReference>
<dbReference type="EMBL" id="JBHSAX010000014">
    <property type="protein sequence ID" value="MFC3963423.1"/>
    <property type="molecule type" value="Genomic_DNA"/>
</dbReference>
<comment type="catalytic activity">
    <reaction evidence="1">
        <text>ATP + protein L-histidine = ADP + protein N-phospho-L-histidine.</text>
        <dbReference type="EC" id="2.7.13.3"/>
    </reaction>
</comment>
<dbReference type="InterPro" id="IPR036890">
    <property type="entry name" value="HATPase_C_sf"/>
</dbReference>
<keyword evidence="4" id="KW-0808">Transferase</keyword>
<evidence type="ECO:0000259" key="12">
    <source>
        <dbReference type="Pfam" id="PF13796"/>
    </source>
</evidence>
<dbReference type="GO" id="GO:0016301">
    <property type="term" value="F:kinase activity"/>
    <property type="evidence" value="ECO:0007669"/>
    <property type="project" value="UniProtKB-KW"/>
</dbReference>
<dbReference type="RefSeq" id="WP_378613170.1">
    <property type="nucleotide sequence ID" value="NZ_JBHSAX010000014.1"/>
</dbReference>
<dbReference type="Pfam" id="PF02518">
    <property type="entry name" value="HATPase_c"/>
    <property type="match status" value="1"/>
</dbReference>
<feature type="domain" description="Histidine kinase/HSP90-like ATPase" evidence="10">
    <location>
        <begin position="346"/>
        <end position="431"/>
    </location>
</feature>
<dbReference type="InterPro" id="IPR011712">
    <property type="entry name" value="Sig_transdc_His_kin_sub3_dim/P"/>
</dbReference>
<comment type="caution">
    <text evidence="13">The sequence shown here is derived from an EMBL/GenBank/DDBJ whole genome shotgun (WGS) entry which is preliminary data.</text>
</comment>
<accession>A0ABV8DU44</accession>
<evidence type="ECO:0000259" key="11">
    <source>
        <dbReference type="Pfam" id="PF07730"/>
    </source>
</evidence>
<feature type="transmembrane region" description="Helical" evidence="9">
    <location>
        <begin position="180"/>
        <end position="198"/>
    </location>
</feature>
<dbReference type="Pfam" id="PF07730">
    <property type="entry name" value="HisKA_3"/>
    <property type="match status" value="1"/>
</dbReference>
<evidence type="ECO:0000256" key="6">
    <source>
        <dbReference type="ARBA" id="ARBA00022777"/>
    </source>
</evidence>
<keyword evidence="3" id="KW-0597">Phosphoprotein</keyword>
<keyword evidence="5" id="KW-0547">Nucleotide-binding</keyword>
<evidence type="ECO:0000256" key="2">
    <source>
        <dbReference type="ARBA" id="ARBA00012438"/>
    </source>
</evidence>
<evidence type="ECO:0000259" key="10">
    <source>
        <dbReference type="Pfam" id="PF02518"/>
    </source>
</evidence>
<dbReference type="Gene3D" id="3.30.565.10">
    <property type="entry name" value="Histidine kinase-like ATPase, C-terminal domain"/>
    <property type="match status" value="1"/>
</dbReference>
<feature type="transmembrane region" description="Helical" evidence="9">
    <location>
        <begin position="47"/>
        <end position="66"/>
    </location>
</feature>
<keyword evidence="9" id="KW-0472">Membrane</keyword>
<feature type="transmembrane region" description="Helical" evidence="9">
    <location>
        <begin position="114"/>
        <end position="143"/>
    </location>
</feature>
<keyword evidence="9" id="KW-0812">Transmembrane</keyword>
<keyword evidence="9" id="KW-1133">Transmembrane helix</keyword>
<dbReference type="Gene3D" id="1.20.5.1930">
    <property type="match status" value="1"/>
</dbReference>
<evidence type="ECO:0000313" key="14">
    <source>
        <dbReference type="Proteomes" id="UP001595696"/>
    </source>
</evidence>
<proteinExistence type="predicted"/>
<keyword evidence="6 13" id="KW-0418">Kinase</keyword>
<evidence type="ECO:0000256" key="4">
    <source>
        <dbReference type="ARBA" id="ARBA00022679"/>
    </source>
</evidence>
<dbReference type="InterPro" id="IPR025828">
    <property type="entry name" value="Put_sensor_dom"/>
</dbReference>
<protein>
    <recommendedName>
        <fullName evidence="2">histidine kinase</fullName>
        <ecNumber evidence="2">2.7.13.3</ecNumber>
    </recommendedName>
</protein>